<keyword evidence="3 5" id="KW-0560">Oxidoreductase</keyword>
<evidence type="ECO:0000313" key="8">
    <source>
        <dbReference type="Proteomes" id="UP000596660"/>
    </source>
</evidence>
<comment type="similarity">
    <text evidence="1 5">Belongs to the iron/ascorbate-dependent oxidoreductase family.</text>
</comment>
<dbReference type="FunFam" id="2.60.120.330:FF:000005">
    <property type="entry name" value="1-aminocyclopropane-1-carboxylate oxidase homolog 1"/>
    <property type="match status" value="1"/>
</dbReference>
<dbReference type="Pfam" id="PF14226">
    <property type="entry name" value="DIOX_N"/>
    <property type="match status" value="1"/>
</dbReference>
<dbReference type="Gene3D" id="2.60.120.330">
    <property type="entry name" value="B-lactam Antibiotic, Isopenicillin N Synthase, Chain"/>
    <property type="match status" value="1"/>
</dbReference>
<dbReference type="InterPro" id="IPR026992">
    <property type="entry name" value="DIOX_N"/>
</dbReference>
<sequence length="359" mass="40865">MKDQYDRKSELKSFDEARLGVKGLIDSGLSKVPRMFVNNLNHNRSDIEPNNSDFTIPTINLEGIENDPEKLKEVIKEIENACVNWGFFQVVNHGIPQDVVDGVVDSVRRFHEEDPEVKKQYYTREYAGKKCVYFSNYYLYTGPVTNWRDTITFVTAPEPPKPEELPLVCRDIVLEYSKQVTKLSHTLFELISRALGLNPNHLKDMDCAQHVMLLGHYYPPCPEPDVAIGFGKHADNDVLTILIQDQVGGLQVWHQDQLVDVPHVPGALVINTGDLLQLITNDKIKSVYHRVKAKTVGPRVSVAAFFKPDPSNTRIYGPIKELLSEENPPIYREITIQEYLGHYFNKGQDGSPALDFFKK</sequence>
<feature type="domain" description="Fe2OG dioxygenase" evidence="6">
    <location>
        <begin position="209"/>
        <end position="308"/>
    </location>
</feature>
<organism evidence="7 8">
    <name type="scientific">Chenopodium quinoa</name>
    <name type="common">Quinoa</name>
    <dbReference type="NCBI Taxonomy" id="63459"/>
    <lineage>
        <taxon>Eukaryota</taxon>
        <taxon>Viridiplantae</taxon>
        <taxon>Streptophyta</taxon>
        <taxon>Embryophyta</taxon>
        <taxon>Tracheophyta</taxon>
        <taxon>Spermatophyta</taxon>
        <taxon>Magnoliopsida</taxon>
        <taxon>eudicotyledons</taxon>
        <taxon>Gunneridae</taxon>
        <taxon>Pentapetalae</taxon>
        <taxon>Caryophyllales</taxon>
        <taxon>Chenopodiaceae</taxon>
        <taxon>Chenopodioideae</taxon>
        <taxon>Atripliceae</taxon>
        <taxon>Chenopodium</taxon>
    </lineage>
</organism>
<dbReference type="Proteomes" id="UP000596660">
    <property type="component" value="Unplaced"/>
</dbReference>
<keyword evidence="2 5" id="KW-0479">Metal-binding</keyword>
<reference evidence="7" key="1">
    <citation type="journal article" date="2017" name="Nature">
        <title>The genome of Chenopodium quinoa.</title>
        <authorList>
            <person name="Jarvis D.E."/>
            <person name="Ho Y.S."/>
            <person name="Lightfoot D.J."/>
            <person name="Schmoeckel S.M."/>
            <person name="Li B."/>
            <person name="Borm T.J.A."/>
            <person name="Ohyanagi H."/>
            <person name="Mineta K."/>
            <person name="Michell C.T."/>
            <person name="Saber N."/>
            <person name="Kharbatia N.M."/>
            <person name="Rupper R.R."/>
            <person name="Sharp A.R."/>
            <person name="Dally N."/>
            <person name="Boughton B.A."/>
            <person name="Woo Y.H."/>
            <person name="Gao G."/>
            <person name="Schijlen E.G.W.M."/>
            <person name="Guo X."/>
            <person name="Momin A.A."/>
            <person name="Negrao S."/>
            <person name="Al-Babili S."/>
            <person name="Gehring C."/>
            <person name="Roessner U."/>
            <person name="Jung C."/>
            <person name="Murphy K."/>
            <person name="Arold S.T."/>
            <person name="Gojobori T."/>
            <person name="van der Linden C.G."/>
            <person name="van Loo E.N."/>
            <person name="Jellen E.N."/>
            <person name="Maughan P.J."/>
            <person name="Tester M."/>
        </authorList>
    </citation>
    <scope>NUCLEOTIDE SEQUENCE [LARGE SCALE GENOMIC DNA]</scope>
    <source>
        <strain evidence="7">cv. PI 614886</strain>
    </source>
</reference>
<keyword evidence="8" id="KW-1185">Reference proteome</keyword>
<evidence type="ECO:0000256" key="1">
    <source>
        <dbReference type="ARBA" id="ARBA00008056"/>
    </source>
</evidence>
<dbReference type="Gramene" id="AUR62002102-RA">
    <property type="protein sequence ID" value="AUR62002102-RA:cds"/>
    <property type="gene ID" value="AUR62002102"/>
</dbReference>
<dbReference type="GO" id="GO:0046872">
    <property type="term" value="F:metal ion binding"/>
    <property type="evidence" value="ECO:0007669"/>
    <property type="project" value="UniProtKB-KW"/>
</dbReference>
<dbReference type="OMA" id="VTCTHEL"/>
<reference evidence="7" key="2">
    <citation type="submission" date="2021-03" db="UniProtKB">
        <authorList>
            <consortium name="EnsemblPlants"/>
        </authorList>
    </citation>
    <scope>IDENTIFICATION</scope>
</reference>
<evidence type="ECO:0000259" key="6">
    <source>
        <dbReference type="PROSITE" id="PS51471"/>
    </source>
</evidence>
<keyword evidence="4 5" id="KW-0408">Iron</keyword>
<dbReference type="AlphaFoldDB" id="A0A803KSU4"/>
<evidence type="ECO:0000256" key="2">
    <source>
        <dbReference type="ARBA" id="ARBA00022723"/>
    </source>
</evidence>
<dbReference type="PROSITE" id="PS51471">
    <property type="entry name" value="FE2OG_OXY"/>
    <property type="match status" value="1"/>
</dbReference>
<dbReference type="PANTHER" id="PTHR10209:SF884">
    <property type="entry name" value="1-AMINOCYCLOPROPANE-1-CARBOXYLATE OXIDASE HOMOLOG 1-LIKE"/>
    <property type="match status" value="1"/>
</dbReference>
<proteinExistence type="inferred from homology"/>
<evidence type="ECO:0000256" key="4">
    <source>
        <dbReference type="ARBA" id="ARBA00023004"/>
    </source>
</evidence>
<dbReference type="InterPro" id="IPR044861">
    <property type="entry name" value="IPNS-like_FE2OG_OXY"/>
</dbReference>
<evidence type="ECO:0000313" key="7">
    <source>
        <dbReference type="EnsemblPlants" id="AUR62002102-RA:cds"/>
    </source>
</evidence>
<name>A0A803KSU4_CHEQI</name>
<dbReference type="InterPro" id="IPR005123">
    <property type="entry name" value="Oxoglu/Fe-dep_dioxygenase_dom"/>
</dbReference>
<evidence type="ECO:0000256" key="5">
    <source>
        <dbReference type="RuleBase" id="RU003682"/>
    </source>
</evidence>
<dbReference type="EnsemblPlants" id="AUR62002102-RA">
    <property type="protein sequence ID" value="AUR62002102-RA:cds"/>
    <property type="gene ID" value="AUR62002102"/>
</dbReference>
<evidence type="ECO:0000256" key="3">
    <source>
        <dbReference type="ARBA" id="ARBA00023002"/>
    </source>
</evidence>
<protein>
    <recommendedName>
        <fullName evidence="6">Fe2OG dioxygenase domain-containing protein</fullName>
    </recommendedName>
</protein>
<dbReference type="PANTHER" id="PTHR10209">
    <property type="entry name" value="OXIDOREDUCTASE, 2OG-FE II OXYGENASE FAMILY PROTEIN"/>
    <property type="match status" value="1"/>
</dbReference>
<dbReference type="SUPFAM" id="SSF51197">
    <property type="entry name" value="Clavaminate synthase-like"/>
    <property type="match status" value="1"/>
</dbReference>
<dbReference type="GO" id="GO:0051213">
    <property type="term" value="F:dioxygenase activity"/>
    <property type="evidence" value="ECO:0007669"/>
    <property type="project" value="UniProtKB-ARBA"/>
</dbReference>
<dbReference type="Pfam" id="PF03171">
    <property type="entry name" value="2OG-FeII_Oxy"/>
    <property type="match status" value="1"/>
</dbReference>
<accession>A0A803KSU4</accession>
<dbReference type="InterPro" id="IPR027443">
    <property type="entry name" value="IPNS-like_sf"/>
</dbReference>